<proteinExistence type="predicted"/>
<evidence type="ECO:0000313" key="3">
    <source>
        <dbReference type="Proteomes" id="UP001590950"/>
    </source>
</evidence>
<sequence>MSNNIKPHVAALFRLPLEMRHSIYNYLLEFTVLPPASPYEVRGDRREEGQYWGSMFYEQDFHTASTIGPLLKCRNKQLQQEVQSFLRRKIWKEGASIKYKLDLMVWECSLTPTCLSLPTPSAYVDTLEVDLRFFSYSTPAWCRPHPGMLAQYLLQMLRRSFERGPHFTPPLTEEHMPLHPWQVRLDLLAVNFIQSDTSISIDPRNPLTLHDDLSPPEAVRRLRNPAQFALLFLREYLDMLANSGLLSGKVKRLRFCCGTMQRDWKIVKRRRIAAIVQKWGPYGWDQHLRETQRLVNNDSLRYVKLLDCLPKQSKNDANNEKGKYDNGKTKYLSRRGRC</sequence>
<comment type="caution">
    <text evidence="2">The sequence shown here is derived from an EMBL/GenBank/DDBJ whole genome shotgun (WGS) entry which is preliminary data.</text>
</comment>
<feature type="region of interest" description="Disordered" evidence="1">
    <location>
        <begin position="314"/>
        <end position="338"/>
    </location>
</feature>
<protein>
    <submittedName>
        <fullName evidence="2">Uncharacterized protein</fullName>
    </submittedName>
</protein>
<feature type="compositionally biased region" description="Basic and acidic residues" evidence="1">
    <location>
        <begin position="314"/>
        <end position="328"/>
    </location>
</feature>
<evidence type="ECO:0000313" key="2">
    <source>
        <dbReference type="EMBL" id="KAL2037275.1"/>
    </source>
</evidence>
<organism evidence="2 3">
    <name type="scientific">Stereocaulon virgatum</name>
    <dbReference type="NCBI Taxonomy" id="373712"/>
    <lineage>
        <taxon>Eukaryota</taxon>
        <taxon>Fungi</taxon>
        <taxon>Dikarya</taxon>
        <taxon>Ascomycota</taxon>
        <taxon>Pezizomycotina</taxon>
        <taxon>Lecanoromycetes</taxon>
        <taxon>OSLEUM clade</taxon>
        <taxon>Lecanoromycetidae</taxon>
        <taxon>Lecanorales</taxon>
        <taxon>Lecanorineae</taxon>
        <taxon>Stereocaulaceae</taxon>
        <taxon>Stereocaulon</taxon>
    </lineage>
</organism>
<evidence type="ECO:0000256" key="1">
    <source>
        <dbReference type="SAM" id="MobiDB-lite"/>
    </source>
</evidence>
<gene>
    <name evidence="2" type="ORF">N7G274_009964</name>
</gene>
<accession>A0ABR3ZWZ3</accession>
<dbReference type="EMBL" id="JBEFKJ010000042">
    <property type="protein sequence ID" value="KAL2037275.1"/>
    <property type="molecule type" value="Genomic_DNA"/>
</dbReference>
<reference evidence="2 3" key="1">
    <citation type="submission" date="2024-09" db="EMBL/GenBank/DDBJ databases">
        <title>Rethinking Asexuality: The Enigmatic Case of Functional Sexual Genes in Lepraria (Stereocaulaceae).</title>
        <authorList>
            <person name="Doellman M."/>
            <person name="Sun Y."/>
            <person name="Barcenas-Pena A."/>
            <person name="Lumbsch H.T."/>
            <person name="Grewe F."/>
        </authorList>
    </citation>
    <scope>NUCLEOTIDE SEQUENCE [LARGE SCALE GENOMIC DNA]</scope>
    <source>
        <strain evidence="2 3">Mercado 3170</strain>
    </source>
</reference>
<keyword evidence="3" id="KW-1185">Reference proteome</keyword>
<dbReference type="Proteomes" id="UP001590950">
    <property type="component" value="Unassembled WGS sequence"/>
</dbReference>
<name>A0ABR3ZWZ3_9LECA</name>